<reference evidence="2 3" key="1">
    <citation type="submission" date="2016-09" db="EMBL/GenBank/DDBJ databases">
        <title>The complete genome sequences of Rhizobium gallicum, symbiovars gallicum and phaseoli, symbionts associated to common bean (Phaseolus vulgaris).</title>
        <authorList>
            <person name="Bustos P."/>
            <person name="Santamaria R.I."/>
            <person name="Perez-Carrascal O.M."/>
            <person name="Juarez S."/>
            <person name="Lozano L."/>
            <person name="Martinez-Flores I."/>
            <person name="Martinez-Romero E."/>
            <person name="Cevallos M."/>
            <person name="Romero D."/>
            <person name="Davila G."/>
            <person name="Gonzalez V."/>
        </authorList>
    </citation>
    <scope>NUCLEOTIDE SEQUENCE [LARGE SCALE GENOMIC DNA]</scope>
    <source>
        <strain evidence="2 3">8C-3</strain>
    </source>
</reference>
<evidence type="ECO:0000259" key="1">
    <source>
        <dbReference type="Pfam" id="PF04230"/>
    </source>
</evidence>
<dbReference type="RefSeq" id="WP_074062162.1">
    <property type="nucleotide sequence ID" value="NZ_CP017241.1"/>
</dbReference>
<name>A0A1L5P6Z9_RHIET</name>
<protein>
    <recommendedName>
        <fullName evidence="1">Polysaccharide pyruvyl transferase domain-containing protein</fullName>
    </recommendedName>
</protein>
<gene>
    <name evidence="2" type="ORF">AM571_CH03090</name>
</gene>
<proteinExistence type="predicted"/>
<dbReference type="Proteomes" id="UP000185109">
    <property type="component" value="Chromosome"/>
</dbReference>
<feature type="domain" description="Polysaccharide pyruvyl transferase" evidence="1">
    <location>
        <begin position="12"/>
        <end position="214"/>
    </location>
</feature>
<dbReference type="InterPro" id="IPR007345">
    <property type="entry name" value="Polysacch_pyruvyl_Trfase"/>
</dbReference>
<organism evidence="2 3">
    <name type="scientific">Rhizobium etli 8C-3</name>
    <dbReference type="NCBI Taxonomy" id="538025"/>
    <lineage>
        <taxon>Bacteria</taxon>
        <taxon>Pseudomonadati</taxon>
        <taxon>Pseudomonadota</taxon>
        <taxon>Alphaproteobacteria</taxon>
        <taxon>Hyphomicrobiales</taxon>
        <taxon>Rhizobiaceae</taxon>
        <taxon>Rhizobium/Agrobacterium group</taxon>
        <taxon>Rhizobium</taxon>
    </lineage>
</organism>
<dbReference type="Pfam" id="PF04230">
    <property type="entry name" value="PS_pyruv_trans"/>
    <property type="match status" value="1"/>
</dbReference>
<evidence type="ECO:0000313" key="2">
    <source>
        <dbReference type="EMBL" id="APO75891.1"/>
    </source>
</evidence>
<dbReference type="EMBL" id="CP017241">
    <property type="protein sequence ID" value="APO75891.1"/>
    <property type="molecule type" value="Genomic_DNA"/>
</dbReference>
<accession>A0A1L5P6Z9</accession>
<sequence>MNILALNWLSNNIGDDVQTVAVMQHLPRVDAFIDRDHLNTYDGPQAILVTNGWFLEELDNWPPSEAIKPIFFGFHVQKRAKPTIARHAAYLKKHEPIGCRDSGTVEFIRSLGVEAYLSLCATLTFDAPAERKPDSIYLVEADLSDLTPNFRNNHGLKLKTVSHRVPETPTDVRLRFAREIIETYGRKAALIVTKRIHCAMPCVAMGIPTVFIGPKTNRTAIVEEIGLQRRSKWHPINHPFASRVAEIPPALNIDGIKAQIRQDLRSRIAAALA</sequence>
<evidence type="ECO:0000313" key="3">
    <source>
        <dbReference type="Proteomes" id="UP000185109"/>
    </source>
</evidence>
<dbReference type="AlphaFoldDB" id="A0A1L5P6Z9"/>